<keyword evidence="3" id="KW-1185">Reference proteome</keyword>
<reference evidence="3" key="1">
    <citation type="submission" date="2023-12" db="EMBL/GenBank/DDBJ databases">
        <title>Novel isolates from deep terrestrial aquifers shed light on the physiology and ecology of the class Limnochordia.</title>
        <authorList>
            <person name="Karnachuk O.V."/>
            <person name="Lukina A.P."/>
            <person name="Avakyan M.R."/>
            <person name="Kadnikov V."/>
            <person name="Begmatov S."/>
            <person name="Beletsky A.V."/>
            <person name="Mardanov A.V."/>
            <person name="Ravin N.V."/>
        </authorList>
    </citation>
    <scope>NUCLEOTIDE SEQUENCE [LARGE SCALE GENOMIC DNA]</scope>
    <source>
        <strain evidence="3">LN</strain>
    </source>
</reference>
<proteinExistence type="predicted"/>
<name>A0ABZ1BQZ1_9FIRM</name>
<dbReference type="EMBL" id="CP141614">
    <property type="protein sequence ID" value="WRP15234.1"/>
    <property type="molecule type" value="Genomic_DNA"/>
</dbReference>
<keyword evidence="1" id="KW-0472">Membrane</keyword>
<keyword evidence="1" id="KW-1133">Transmembrane helix</keyword>
<gene>
    <name evidence="2" type="ORF">VLY81_03435</name>
</gene>
<evidence type="ECO:0000313" key="3">
    <source>
        <dbReference type="Proteomes" id="UP001333102"/>
    </source>
</evidence>
<organism evidence="2 3">
    <name type="scientific">Geochorda subterranea</name>
    <dbReference type="NCBI Taxonomy" id="3109564"/>
    <lineage>
        <taxon>Bacteria</taxon>
        <taxon>Bacillati</taxon>
        <taxon>Bacillota</taxon>
        <taxon>Limnochordia</taxon>
        <taxon>Limnochordales</taxon>
        <taxon>Geochordaceae</taxon>
        <taxon>Geochorda</taxon>
    </lineage>
</organism>
<accession>A0ABZ1BQZ1</accession>
<keyword evidence="1" id="KW-0812">Transmembrane</keyword>
<dbReference type="RefSeq" id="WP_324669629.1">
    <property type="nucleotide sequence ID" value="NZ_CP141614.1"/>
</dbReference>
<sequence length="86" mass="9473">MEAFASRGERVWLAVALEQLRSTTEHLRAVERDIAQRVRHCRPVRQLLSIVGFHIVAAATYYAYVGDPGALPRASTSSAARGSHRG</sequence>
<protein>
    <submittedName>
        <fullName evidence="2">Uncharacterized protein</fullName>
    </submittedName>
</protein>
<evidence type="ECO:0000256" key="1">
    <source>
        <dbReference type="SAM" id="Phobius"/>
    </source>
</evidence>
<dbReference type="Proteomes" id="UP001333102">
    <property type="component" value="Chromosome"/>
</dbReference>
<feature type="transmembrane region" description="Helical" evidence="1">
    <location>
        <begin position="47"/>
        <end position="64"/>
    </location>
</feature>
<evidence type="ECO:0000313" key="2">
    <source>
        <dbReference type="EMBL" id="WRP15234.1"/>
    </source>
</evidence>